<name>A0A4Y8VGH7_9PSED</name>
<dbReference type="GO" id="GO:1990961">
    <property type="term" value="P:xenobiotic detoxification by transmembrane export across the plasma membrane"/>
    <property type="evidence" value="ECO:0007669"/>
    <property type="project" value="InterPro"/>
</dbReference>
<feature type="transmembrane region" description="Helical" evidence="8">
    <location>
        <begin position="76"/>
        <end position="95"/>
    </location>
</feature>
<keyword evidence="5 8" id="KW-0812">Transmembrane</keyword>
<dbReference type="FunFam" id="1.20.1720.10:FF:000005">
    <property type="entry name" value="Bcr/CflA family efflux transporter"/>
    <property type="match status" value="1"/>
</dbReference>
<feature type="transmembrane region" description="Helical" evidence="8">
    <location>
        <begin position="248"/>
        <end position="268"/>
    </location>
</feature>
<dbReference type="InterPro" id="IPR020846">
    <property type="entry name" value="MFS_dom"/>
</dbReference>
<feature type="transmembrane region" description="Helical" evidence="8">
    <location>
        <begin position="134"/>
        <end position="156"/>
    </location>
</feature>
<dbReference type="InterPro" id="IPR036259">
    <property type="entry name" value="MFS_trans_sf"/>
</dbReference>
<dbReference type="PANTHER" id="PTHR23502">
    <property type="entry name" value="MAJOR FACILITATOR SUPERFAMILY"/>
    <property type="match status" value="1"/>
</dbReference>
<feature type="transmembrane region" description="Helical" evidence="8">
    <location>
        <begin position="341"/>
        <end position="362"/>
    </location>
</feature>
<feature type="transmembrane region" description="Helical" evidence="8">
    <location>
        <begin position="214"/>
        <end position="236"/>
    </location>
</feature>
<evidence type="ECO:0000313" key="10">
    <source>
        <dbReference type="EMBL" id="TFH79900.1"/>
    </source>
</evidence>
<accession>A0A4Y8VGH7</accession>
<comment type="caution">
    <text evidence="8">Lacks conserved residue(s) required for the propagation of feature annotation.</text>
</comment>
<dbReference type="InterPro" id="IPR011701">
    <property type="entry name" value="MFS"/>
</dbReference>
<proteinExistence type="inferred from homology"/>
<keyword evidence="8" id="KW-0997">Cell inner membrane</keyword>
<keyword evidence="3 8" id="KW-0813">Transport</keyword>
<dbReference type="Gene3D" id="1.20.1720.10">
    <property type="entry name" value="Multidrug resistance protein D"/>
    <property type="match status" value="1"/>
</dbReference>
<evidence type="ECO:0000256" key="5">
    <source>
        <dbReference type="ARBA" id="ARBA00022692"/>
    </source>
</evidence>
<protein>
    <recommendedName>
        <fullName evidence="8">Bcr/CflA family efflux transporter</fullName>
    </recommendedName>
</protein>
<evidence type="ECO:0000256" key="7">
    <source>
        <dbReference type="ARBA" id="ARBA00023136"/>
    </source>
</evidence>
<dbReference type="Proteomes" id="UP000297555">
    <property type="component" value="Unassembled WGS sequence"/>
</dbReference>
<evidence type="ECO:0000256" key="3">
    <source>
        <dbReference type="ARBA" id="ARBA00022448"/>
    </source>
</evidence>
<dbReference type="OrthoDB" id="9814303at2"/>
<dbReference type="CDD" id="cd17320">
    <property type="entry name" value="MFS_MdfA_MDR_like"/>
    <property type="match status" value="1"/>
</dbReference>
<evidence type="ECO:0000256" key="8">
    <source>
        <dbReference type="RuleBase" id="RU365088"/>
    </source>
</evidence>
<dbReference type="SUPFAM" id="SSF103473">
    <property type="entry name" value="MFS general substrate transporter"/>
    <property type="match status" value="1"/>
</dbReference>
<evidence type="ECO:0000256" key="4">
    <source>
        <dbReference type="ARBA" id="ARBA00022475"/>
    </source>
</evidence>
<feature type="transmembrane region" description="Helical" evidence="8">
    <location>
        <begin position="45"/>
        <end position="64"/>
    </location>
</feature>
<keyword evidence="7 8" id="KW-0472">Membrane</keyword>
<dbReference type="GO" id="GO:0005886">
    <property type="term" value="C:plasma membrane"/>
    <property type="evidence" value="ECO:0007669"/>
    <property type="project" value="UniProtKB-SubCell"/>
</dbReference>
<feature type="transmembrane region" description="Helical" evidence="8">
    <location>
        <begin position="280"/>
        <end position="299"/>
    </location>
</feature>
<dbReference type="InterPro" id="IPR004812">
    <property type="entry name" value="Efflux_drug-R_Bcr/CmlA"/>
</dbReference>
<evidence type="ECO:0000256" key="6">
    <source>
        <dbReference type="ARBA" id="ARBA00022989"/>
    </source>
</evidence>
<feature type="transmembrane region" description="Helical" evidence="8">
    <location>
        <begin position="101"/>
        <end position="122"/>
    </location>
</feature>
<dbReference type="PROSITE" id="PS50850">
    <property type="entry name" value="MFS"/>
    <property type="match status" value="1"/>
</dbReference>
<gene>
    <name evidence="10" type="ORF">E4J90_14590</name>
</gene>
<dbReference type="NCBIfam" id="TIGR00710">
    <property type="entry name" value="efflux_Bcr_CflA"/>
    <property type="match status" value="1"/>
</dbReference>
<dbReference type="Pfam" id="PF07690">
    <property type="entry name" value="MFS_1"/>
    <property type="match status" value="1"/>
</dbReference>
<reference evidence="10 11" key="1">
    <citation type="submission" date="2019-03" db="EMBL/GenBank/DDBJ databases">
        <title>Draft genome sequence of humic substances-degrading Pseudomonas kribbensis CHA-19 from forest soil.</title>
        <authorList>
            <person name="Kim D."/>
        </authorList>
    </citation>
    <scope>NUCLEOTIDE SEQUENCE [LARGE SCALE GENOMIC DNA]</scope>
    <source>
        <strain evidence="10 11">CHA-19</strain>
    </source>
</reference>
<evidence type="ECO:0000256" key="2">
    <source>
        <dbReference type="ARBA" id="ARBA00006236"/>
    </source>
</evidence>
<dbReference type="NCBIfam" id="NF008314">
    <property type="entry name" value="PRK11102.1"/>
    <property type="match status" value="1"/>
</dbReference>
<dbReference type="RefSeq" id="WP_134826899.1">
    <property type="nucleotide sequence ID" value="NZ_SPDQ01000015.1"/>
</dbReference>
<comment type="similarity">
    <text evidence="2 8">Belongs to the major facilitator superfamily. Bcr/CmlA family.</text>
</comment>
<keyword evidence="6 8" id="KW-1133">Transmembrane helix</keyword>
<dbReference type="PANTHER" id="PTHR23502:SF132">
    <property type="entry name" value="POLYAMINE TRANSPORTER 2-RELATED"/>
    <property type="match status" value="1"/>
</dbReference>
<keyword evidence="4" id="KW-1003">Cell membrane</keyword>
<dbReference type="GO" id="GO:0042910">
    <property type="term" value="F:xenobiotic transmembrane transporter activity"/>
    <property type="evidence" value="ECO:0007669"/>
    <property type="project" value="InterPro"/>
</dbReference>
<evidence type="ECO:0000313" key="11">
    <source>
        <dbReference type="Proteomes" id="UP000297555"/>
    </source>
</evidence>
<feature type="transmembrane region" description="Helical" evidence="8">
    <location>
        <begin position="368"/>
        <end position="391"/>
    </location>
</feature>
<evidence type="ECO:0000256" key="1">
    <source>
        <dbReference type="ARBA" id="ARBA00004651"/>
    </source>
</evidence>
<comment type="caution">
    <text evidence="10">The sequence shown here is derived from an EMBL/GenBank/DDBJ whole genome shotgun (WGS) entry which is preliminary data.</text>
</comment>
<feature type="domain" description="Major facilitator superfamily (MFS) profile" evidence="9">
    <location>
        <begin position="10"/>
        <end position="396"/>
    </location>
</feature>
<dbReference type="AlphaFoldDB" id="A0A4Y8VGH7"/>
<sequence>MLSLNRPERLIVLLAALVAFAPLSIDTYLPSLPLIARSLATDPSHVQMTIGVFLLGLCLGMLVYGPLSDRFGRRPVLLTGMVIYLVATLGCVWASSIEQMILWRFIQALGGAAAAVLARAIVRDLFALDEAARVLSLMHLVTMVATLVAPLAGSVLMEWSGWRGIFIGLLLFAGVCFAATLKWIPETSAVEHRGRSIGRAFAAYWHIAAQPRAWGYMLCMGLSFGGMFAFITASPFVYVDFFGVSPQAYALLFGANIAGVIVVTFFNARLVKRIGTLRMLGAGAVIAGVAGISLLVLGVSGQASLATIVGCVIVYVSVTGLLGANSVASLLGLFPGQAGAAAGLAVSGQFALGAGFSAMTSAFMDGSPLPMCVAMAVAGIGSWGAFMLVYLSHRTTTATGCVPQ</sequence>
<evidence type="ECO:0000259" key="9">
    <source>
        <dbReference type="PROSITE" id="PS50850"/>
    </source>
</evidence>
<dbReference type="EMBL" id="SPDQ01000015">
    <property type="protein sequence ID" value="TFH79900.1"/>
    <property type="molecule type" value="Genomic_DNA"/>
</dbReference>
<dbReference type="GO" id="GO:0015385">
    <property type="term" value="F:sodium:proton antiporter activity"/>
    <property type="evidence" value="ECO:0007669"/>
    <property type="project" value="TreeGrafter"/>
</dbReference>
<feature type="transmembrane region" description="Helical" evidence="8">
    <location>
        <begin position="162"/>
        <end position="184"/>
    </location>
</feature>
<comment type="subcellular location">
    <subcellularLocation>
        <location evidence="8">Cell inner membrane</location>
        <topology evidence="8">Multi-pass membrane protein</topology>
    </subcellularLocation>
    <subcellularLocation>
        <location evidence="1">Cell membrane</location>
        <topology evidence="1">Multi-pass membrane protein</topology>
    </subcellularLocation>
</comment>
<feature type="transmembrane region" description="Helical" evidence="8">
    <location>
        <begin position="305"/>
        <end position="334"/>
    </location>
</feature>
<organism evidence="10 11">
    <name type="scientific">Pseudomonas kribbensis</name>
    <dbReference type="NCBI Taxonomy" id="1628086"/>
    <lineage>
        <taxon>Bacteria</taxon>
        <taxon>Pseudomonadati</taxon>
        <taxon>Pseudomonadota</taxon>
        <taxon>Gammaproteobacteria</taxon>
        <taxon>Pseudomonadales</taxon>
        <taxon>Pseudomonadaceae</taxon>
        <taxon>Pseudomonas</taxon>
    </lineage>
</organism>